<dbReference type="InterPro" id="IPR040911">
    <property type="entry name" value="Exostosin_GT47"/>
</dbReference>
<organism evidence="4">
    <name type="scientific">Aureoumbra lagunensis</name>
    <dbReference type="NCBI Taxonomy" id="44058"/>
    <lineage>
        <taxon>Eukaryota</taxon>
        <taxon>Sar</taxon>
        <taxon>Stramenopiles</taxon>
        <taxon>Ochrophyta</taxon>
        <taxon>Pelagophyceae</taxon>
        <taxon>Pelagomonadales</taxon>
        <taxon>Aureoumbra</taxon>
    </lineage>
</organism>
<dbReference type="GO" id="GO:0016757">
    <property type="term" value="F:glycosyltransferase activity"/>
    <property type="evidence" value="ECO:0007669"/>
    <property type="project" value="InterPro"/>
</dbReference>
<comment type="similarity">
    <text evidence="1">Belongs to the glycosyltransferase 47 family.</text>
</comment>
<dbReference type="InterPro" id="IPR004263">
    <property type="entry name" value="Exostosin"/>
</dbReference>
<dbReference type="PANTHER" id="PTHR11062">
    <property type="entry name" value="EXOSTOSIN HEPARAN SULFATE GLYCOSYLTRANSFERASE -RELATED"/>
    <property type="match status" value="1"/>
</dbReference>
<feature type="domain" description="Exostosin GT47" evidence="3">
    <location>
        <begin position="51"/>
        <end position="376"/>
    </location>
</feature>
<dbReference type="PANTHER" id="PTHR11062:SF281">
    <property type="entry name" value="EXOSTOSIN-LIKE 2"/>
    <property type="match status" value="1"/>
</dbReference>
<evidence type="ECO:0000259" key="3">
    <source>
        <dbReference type="Pfam" id="PF03016"/>
    </source>
</evidence>
<accession>A0A7S3JTC9</accession>
<feature type="signal peptide" evidence="2">
    <location>
        <begin position="1"/>
        <end position="17"/>
    </location>
</feature>
<proteinExistence type="inferred from homology"/>
<evidence type="ECO:0000313" key="4">
    <source>
        <dbReference type="EMBL" id="CAE0364433.1"/>
    </source>
</evidence>
<name>A0A7S3JTC9_9STRA</name>
<protein>
    <recommendedName>
        <fullName evidence="3">Exostosin GT47 domain-containing protein</fullName>
    </recommendedName>
</protein>
<dbReference type="Pfam" id="PF03016">
    <property type="entry name" value="Exostosin_GT47"/>
    <property type="match status" value="1"/>
</dbReference>
<dbReference type="AlphaFoldDB" id="A0A7S3JTC9"/>
<keyword evidence="2" id="KW-0732">Signal</keyword>
<dbReference type="EMBL" id="HBIJ01007344">
    <property type="protein sequence ID" value="CAE0364433.1"/>
    <property type="molecule type" value="Transcribed_RNA"/>
</dbReference>
<evidence type="ECO:0000256" key="2">
    <source>
        <dbReference type="SAM" id="SignalP"/>
    </source>
</evidence>
<feature type="chain" id="PRO_5030851006" description="Exostosin GT47 domain-containing protein" evidence="2">
    <location>
        <begin position="18"/>
        <end position="464"/>
    </location>
</feature>
<gene>
    <name evidence="4" type="ORF">ALAG00032_LOCUS5174</name>
</gene>
<reference evidence="4" key="1">
    <citation type="submission" date="2021-01" db="EMBL/GenBank/DDBJ databases">
        <authorList>
            <person name="Corre E."/>
            <person name="Pelletier E."/>
            <person name="Niang G."/>
            <person name="Scheremetjew M."/>
            <person name="Finn R."/>
            <person name="Kale V."/>
            <person name="Holt S."/>
            <person name="Cochrane G."/>
            <person name="Meng A."/>
            <person name="Brown T."/>
            <person name="Cohen L."/>
        </authorList>
    </citation>
    <scope>NUCLEOTIDE SEQUENCE</scope>
    <source>
        <strain evidence="4">CCMP1510</strain>
    </source>
</reference>
<sequence length="464" mass="53122">MSPSHFLLLLLFWSLQAQDVLLSSLKAKSLAKQYWEHRNRVEQVLGNYKYYVYNNEHIKKVTDDVMTAHRVEHEAQAEVWIHRAALHGVRHTLDPAQAEIFFVPVYVGFVHQKYKNEASSVIRTALKNITQSSWFQRYNGRDHIFSNGGLNPTQAKVMGFPAISQAFPYSFRGTFEINPSWIGGLGGDNNNLDRLIAIPYVVHAELFDQVRNNTKVQRGDISIFFAANERMNAIQWSGCNRSKALGLLDLDKSLIMVGKSGHYHPGGTNRQKSKSDKNVQENYLGKNHRYLIIEHSLFAEQMHAADRCLFMCGDTPTSRRLFDSIIADCIPLIVGTRVYGECVEPCHKGWGWRISGPEHPHLPFYDIYIDYSLFPVVNESLFYINAEVAVAPYLDKSHDQQLHEYLAIIKDDVLYGYGNYLTSLKFGRVAYNLLDTATLRWRSEKVNSSLAIPNYLRPSFHFSP</sequence>
<evidence type="ECO:0000256" key="1">
    <source>
        <dbReference type="ARBA" id="ARBA00010271"/>
    </source>
</evidence>